<protein>
    <recommendedName>
        <fullName evidence="3">Nuclease SbcCD subunit C</fullName>
    </recommendedName>
</protein>
<accession>A0A1I2RS79</accession>
<feature type="domain" description="Protein CR006 P-loop" evidence="5">
    <location>
        <begin position="7"/>
        <end position="654"/>
    </location>
</feature>
<dbReference type="PANTHER" id="PTHR32114:SF2">
    <property type="entry name" value="ABC TRANSPORTER ABCH.3"/>
    <property type="match status" value="1"/>
</dbReference>
<dbReference type="Pfam" id="PF13166">
    <property type="entry name" value="AAA_13"/>
    <property type="match status" value="1"/>
</dbReference>
<feature type="coiled-coil region" evidence="4">
    <location>
        <begin position="310"/>
        <end position="385"/>
    </location>
</feature>
<gene>
    <name evidence="6" type="ORF">SAMN05660282_00865</name>
</gene>
<dbReference type="Gene3D" id="3.40.50.300">
    <property type="entry name" value="P-loop containing nucleotide triphosphate hydrolases"/>
    <property type="match status" value="1"/>
</dbReference>
<evidence type="ECO:0000313" key="7">
    <source>
        <dbReference type="Proteomes" id="UP000199065"/>
    </source>
</evidence>
<feature type="coiled-coil region" evidence="4">
    <location>
        <begin position="217"/>
        <end position="244"/>
    </location>
</feature>
<dbReference type="Proteomes" id="UP000199065">
    <property type="component" value="Unassembled WGS sequence"/>
</dbReference>
<evidence type="ECO:0000256" key="1">
    <source>
        <dbReference type="ARBA" id="ARBA00006930"/>
    </source>
</evidence>
<dbReference type="AlphaFoldDB" id="A0A1I2RS79"/>
<reference evidence="6 7" key="1">
    <citation type="submission" date="2016-10" db="EMBL/GenBank/DDBJ databases">
        <authorList>
            <person name="de Groot N.N."/>
        </authorList>
    </citation>
    <scope>NUCLEOTIDE SEQUENCE [LARGE SCALE GENOMIC DNA]</scope>
    <source>
        <strain>J11</strain>
        <strain evidence="7">PG 39</strain>
    </source>
</reference>
<evidence type="ECO:0000259" key="5">
    <source>
        <dbReference type="Pfam" id="PF13166"/>
    </source>
</evidence>
<feature type="coiled-coil region" evidence="4">
    <location>
        <begin position="19"/>
        <end position="46"/>
    </location>
</feature>
<comment type="similarity">
    <text evidence="1">Belongs to the SMC family. SbcC subfamily.</text>
</comment>
<comment type="subunit">
    <text evidence="2">Heterodimer of SbcC and SbcD.</text>
</comment>
<dbReference type="InterPro" id="IPR026866">
    <property type="entry name" value="CR006_AAA"/>
</dbReference>
<evidence type="ECO:0000256" key="2">
    <source>
        <dbReference type="ARBA" id="ARBA00011322"/>
    </source>
</evidence>
<dbReference type="PANTHER" id="PTHR32114">
    <property type="entry name" value="ABC TRANSPORTER ABCH.3"/>
    <property type="match status" value="1"/>
</dbReference>
<dbReference type="InterPro" id="IPR027417">
    <property type="entry name" value="P-loop_NTPase"/>
</dbReference>
<evidence type="ECO:0000313" key="6">
    <source>
        <dbReference type="EMBL" id="SFG43382.1"/>
    </source>
</evidence>
<evidence type="ECO:0000256" key="4">
    <source>
        <dbReference type="SAM" id="Coils"/>
    </source>
</evidence>
<dbReference type="EMBL" id="FOPJ01000004">
    <property type="protein sequence ID" value="SFG43382.1"/>
    <property type="molecule type" value="Genomic_DNA"/>
</dbReference>
<proteinExistence type="inferred from homology"/>
<organism evidence="6 7">
    <name type="scientific">Corynebacterium spheniscorum</name>
    <dbReference type="NCBI Taxonomy" id="185761"/>
    <lineage>
        <taxon>Bacteria</taxon>
        <taxon>Bacillati</taxon>
        <taxon>Actinomycetota</taxon>
        <taxon>Actinomycetes</taxon>
        <taxon>Mycobacteriales</taxon>
        <taxon>Corynebacteriaceae</taxon>
        <taxon>Corynebacterium</taxon>
    </lineage>
</organism>
<keyword evidence="4" id="KW-0175">Coiled coil</keyword>
<sequence length="680" mass="78252">MQDTLASTMPGVFSLGEESQQIVQQIKDLTDQAKDLAEKKFSQQQDINSTKESRDKLEAEAADQIWNRLADFPYELRQKMKGLNRSKKDAFSLIIRHFKDSTKPNKTDLDRLNLDDLKSRAEKVFSSTLHEVGTAPPVPPITWKECHLADSLQTPVTSSADVPLKTLIDELDNSDWVRQGKTYLEAQEKHPPQCPFCQKETDDSLREQLSRLFDTHYENQIASIKKLDQEVKQFYEQLKEYHNNYLNIGIKYSNHDSFEASFKDLQSALLQALQQLEKKISTPAMIYDNPHLADHYQQVLQHSSQISAEIKAHNNLARNQNEEKDHLIDQSWTYLIWITLKHDLQNYLTKKEGLDKKIGGLEEKVKDKSLKLKDLEKDIKSLQSKTASSQYTIDKINELLKVHRFHSFKLKKAPNPEQGYQIVRSDEVIADSNTLSEGERTFLTFLYFYHSLEGQIGEGETPRLCAVIDDPISSLDADIMFVVSALIRNMIRLVQENEHDRVDQILIFTHNTRFHQEVSYPSKGRTNKNSMFYRIKKLSPAPNEIEACGRKNPVRSSYQELWDQVADATLHPDKPMPWLANTLRRILESYFMALGGYTDLYSLADELSQAQRMHHHALVAWSHRGSHRIIDDTIFAPIQASNQDWLKAFENIFSRASGGAHLGHYEMMLEEAKPAPANQS</sequence>
<keyword evidence="7" id="KW-1185">Reference proteome</keyword>
<evidence type="ECO:0000256" key="3">
    <source>
        <dbReference type="ARBA" id="ARBA00013368"/>
    </source>
</evidence>
<name>A0A1I2RS79_9CORY</name>